<proteinExistence type="predicted"/>
<sequence length="90" mass="10097">MTQGIQHLLNENQAALDRVAFKLRIAALLEANYETLRSELSAMAADTPHQCLLVGAALLNELRGFSHEFAGEKRRVISFFIKRSLRNTQA</sequence>
<keyword evidence="2" id="KW-1185">Reference proteome</keyword>
<gene>
    <name evidence="1" type="ORF">H9J30_14875</name>
</gene>
<name>A0ABS9QXU7_9GAMM</name>
<dbReference type="RefSeq" id="WP_203432773.1">
    <property type="nucleotide sequence ID" value="NZ_JACSDI010000012.1"/>
</dbReference>
<reference evidence="1 2" key="1">
    <citation type="submission" date="2020-08" db="EMBL/GenBank/DDBJ databases">
        <title>Whole genome sequence of Shewanella sp strain PS-2.</title>
        <authorList>
            <person name="Das S.K."/>
        </authorList>
    </citation>
    <scope>NUCLEOTIDE SEQUENCE [LARGE SCALE GENOMIC DNA]</scope>
    <source>
        <strain evidence="1 2">PS-2</strain>
    </source>
</reference>
<evidence type="ECO:0000313" key="2">
    <source>
        <dbReference type="Proteomes" id="UP000829384"/>
    </source>
</evidence>
<accession>A0ABS9QXU7</accession>
<dbReference type="Proteomes" id="UP000829384">
    <property type="component" value="Unassembled WGS sequence"/>
</dbReference>
<dbReference type="EMBL" id="JACSDI010000012">
    <property type="protein sequence ID" value="MCG9965188.1"/>
    <property type="molecule type" value="Genomic_DNA"/>
</dbReference>
<organism evidence="1 2">
    <name type="scientific">Shewanella cutis</name>
    <dbReference type="NCBI Taxonomy" id="2766780"/>
    <lineage>
        <taxon>Bacteria</taxon>
        <taxon>Pseudomonadati</taxon>
        <taxon>Pseudomonadota</taxon>
        <taxon>Gammaproteobacteria</taxon>
        <taxon>Alteromonadales</taxon>
        <taxon>Shewanellaceae</taxon>
        <taxon>Shewanella</taxon>
    </lineage>
</organism>
<evidence type="ECO:0000313" key="1">
    <source>
        <dbReference type="EMBL" id="MCG9965188.1"/>
    </source>
</evidence>
<comment type="caution">
    <text evidence="1">The sequence shown here is derived from an EMBL/GenBank/DDBJ whole genome shotgun (WGS) entry which is preliminary data.</text>
</comment>
<protein>
    <submittedName>
        <fullName evidence="1">Uncharacterized protein</fullName>
    </submittedName>
</protein>